<comment type="caution">
    <text evidence="1">The sequence shown here is derived from an EMBL/GenBank/DDBJ whole genome shotgun (WGS) entry which is preliminary data.</text>
</comment>
<dbReference type="AlphaFoldDB" id="A0A2W2D7P2"/>
<reference evidence="1 2" key="1">
    <citation type="submission" date="2018-01" db="EMBL/GenBank/DDBJ databases">
        <title>Draft genome sequence of Jishengella endophytica.</title>
        <authorList>
            <person name="Sahin N."/>
            <person name="Ay H."/>
            <person name="Saygin H."/>
        </authorList>
    </citation>
    <scope>NUCLEOTIDE SEQUENCE [LARGE SCALE GENOMIC DNA]</scope>
    <source>
        <strain evidence="1 2">DSM 45430</strain>
    </source>
</reference>
<protein>
    <submittedName>
        <fullName evidence="1">Uncharacterized protein</fullName>
    </submittedName>
</protein>
<gene>
    <name evidence="1" type="ORF">C1I93_13725</name>
</gene>
<sequence length="161" mass="17315">MFEKVLGLPVHVLVVHAVVVFVPLLVLLAVAYIALPRFRSRLDWAVAALAVIAPITAWVGTESGEALQERQIARGFAGEILAQIEEHASYGDVLSLITLGLALAVILLLVANSGHRRVPTVPRWVPPLLSVAVVVLGVLALVYVWFTGHSGAEIVWGNTFE</sequence>
<evidence type="ECO:0000313" key="1">
    <source>
        <dbReference type="EMBL" id="PZF96659.1"/>
    </source>
</evidence>
<keyword evidence="2" id="KW-1185">Reference proteome</keyword>
<dbReference type="OrthoDB" id="4350867at2"/>
<dbReference type="RefSeq" id="WP_111243662.1">
    <property type="nucleotide sequence ID" value="NZ_AP023358.1"/>
</dbReference>
<organism evidence="1 2">
    <name type="scientific">Micromonospora endophytica</name>
    <dbReference type="NCBI Taxonomy" id="515350"/>
    <lineage>
        <taxon>Bacteria</taxon>
        <taxon>Bacillati</taxon>
        <taxon>Actinomycetota</taxon>
        <taxon>Actinomycetes</taxon>
        <taxon>Micromonosporales</taxon>
        <taxon>Micromonosporaceae</taxon>
        <taxon>Micromonospora</taxon>
    </lineage>
</organism>
<dbReference type="InterPro" id="IPR019251">
    <property type="entry name" value="DUF2231_TM"/>
</dbReference>
<proteinExistence type="predicted"/>
<name>A0A2W2D7P2_9ACTN</name>
<dbReference type="EMBL" id="POTX01000076">
    <property type="protein sequence ID" value="PZF96659.1"/>
    <property type="molecule type" value="Genomic_DNA"/>
</dbReference>
<dbReference type="Pfam" id="PF09990">
    <property type="entry name" value="DUF2231"/>
    <property type="match status" value="1"/>
</dbReference>
<dbReference type="Proteomes" id="UP000248627">
    <property type="component" value="Unassembled WGS sequence"/>
</dbReference>
<accession>A0A2W2D7P2</accession>
<evidence type="ECO:0000313" key="2">
    <source>
        <dbReference type="Proteomes" id="UP000248627"/>
    </source>
</evidence>